<keyword evidence="14" id="KW-1185">Reference proteome</keyword>
<evidence type="ECO:0000313" key="13">
    <source>
        <dbReference type="EMBL" id="KAG8177732.1"/>
    </source>
</evidence>
<evidence type="ECO:0000256" key="6">
    <source>
        <dbReference type="ARBA" id="ARBA00042926"/>
    </source>
</evidence>
<dbReference type="EMBL" id="JAFNEN010000757">
    <property type="protein sequence ID" value="KAG8177732.1"/>
    <property type="molecule type" value="Genomic_DNA"/>
</dbReference>
<evidence type="ECO:0000313" key="14">
    <source>
        <dbReference type="Proteomes" id="UP000827092"/>
    </source>
</evidence>
<evidence type="ECO:0000256" key="5">
    <source>
        <dbReference type="ARBA" id="ARBA00040603"/>
    </source>
</evidence>
<evidence type="ECO:0000256" key="1">
    <source>
        <dbReference type="ARBA" id="ARBA00010928"/>
    </source>
</evidence>
<evidence type="ECO:0000256" key="8">
    <source>
        <dbReference type="ARBA" id="ARBA00043025"/>
    </source>
</evidence>
<dbReference type="GO" id="GO:0000166">
    <property type="term" value="F:nucleotide binding"/>
    <property type="evidence" value="ECO:0007669"/>
    <property type="project" value="InterPro"/>
</dbReference>
<dbReference type="Pfam" id="PF22725">
    <property type="entry name" value="GFO_IDH_MocA_C3"/>
    <property type="match status" value="1"/>
</dbReference>
<dbReference type="Pfam" id="PF01408">
    <property type="entry name" value="GFO_IDH_MocA"/>
    <property type="match status" value="1"/>
</dbReference>
<gene>
    <name evidence="13" type="ORF">JTE90_026574</name>
</gene>
<evidence type="ECO:0000259" key="11">
    <source>
        <dbReference type="Pfam" id="PF01408"/>
    </source>
</evidence>
<evidence type="ECO:0000256" key="2">
    <source>
        <dbReference type="ARBA" id="ARBA00023002"/>
    </source>
</evidence>
<evidence type="ECO:0000256" key="7">
    <source>
        <dbReference type="ARBA" id="ARBA00042988"/>
    </source>
</evidence>
<dbReference type="Gene3D" id="3.40.50.720">
    <property type="entry name" value="NAD(P)-binding Rossmann-like Domain"/>
    <property type="match status" value="1"/>
</dbReference>
<dbReference type="GO" id="GO:0047115">
    <property type="term" value="F:trans-1,2-dihydrobenzene-1,2-diol dehydrogenase activity"/>
    <property type="evidence" value="ECO:0007669"/>
    <property type="project" value="UniProtKB-EC"/>
</dbReference>
<dbReference type="InterPro" id="IPR050984">
    <property type="entry name" value="Gfo/Idh/MocA_domain"/>
</dbReference>
<evidence type="ECO:0000256" key="10">
    <source>
        <dbReference type="ARBA" id="ARBA00049233"/>
    </source>
</evidence>
<sequence>MATRWGVAGAGKICHDFVTAVQSVPGKDHEFVAVAARSSDSANEFAKQHNISKAYGSYEELAKDPNVEVVYIGVVNAFHYDVGKLMLENGKHVLLEKPLTLNLKQTQSLIEIAKRKKCFLMEAVWTRFLPAIRFLTELLESGSIGDVVHVDVNFGFNLLGIERLTKREVGGGTILDLGIYTINAVMMAYKEQPKDIKAVGHLNDDGVDIAVSCSLSFSNNRTASMATSAQAEMSNELTITGTKGVIKVPLFWCPTSVITSEKTYEFPLPSTIAPCNFVNSSGLRYEAMEVRECLIKGALESSILPLKDSETMSYIMDEMRKQIGVIYDADK</sequence>
<feature type="domain" description="Gfo/Idh/MocA-like oxidoreductase N-terminal" evidence="11">
    <location>
        <begin position="4"/>
        <end position="122"/>
    </location>
</feature>
<evidence type="ECO:0000256" key="4">
    <source>
        <dbReference type="ARBA" id="ARBA00038984"/>
    </source>
</evidence>
<organism evidence="13 14">
    <name type="scientific">Oedothorax gibbosus</name>
    <dbReference type="NCBI Taxonomy" id="931172"/>
    <lineage>
        <taxon>Eukaryota</taxon>
        <taxon>Metazoa</taxon>
        <taxon>Ecdysozoa</taxon>
        <taxon>Arthropoda</taxon>
        <taxon>Chelicerata</taxon>
        <taxon>Arachnida</taxon>
        <taxon>Araneae</taxon>
        <taxon>Araneomorphae</taxon>
        <taxon>Entelegynae</taxon>
        <taxon>Araneoidea</taxon>
        <taxon>Linyphiidae</taxon>
        <taxon>Erigoninae</taxon>
        <taxon>Oedothorax</taxon>
    </lineage>
</organism>
<evidence type="ECO:0000256" key="3">
    <source>
        <dbReference type="ARBA" id="ARBA00038853"/>
    </source>
</evidence>
<feature type="domain" description="GFO/IDH/MocA-like oxidoreductase" evidence="12">
    <location>
        <begin position="134"/>
        <end position="246"/>
    </location>
</feature>
<evidence type="ECO:0000259" key="12">
    <source>
        <dbReference type="Pfam" id="PF22725"/>
    </source>
</evidence>
<dbReference type="InterPro" id="IPR055170">
    <property type="entry name" value="GFO_IDH_MocA-like_dom"/>
</dbReference>
<dbReference type="AlphaFoldDB" id="A0AAV6TZZ0"/>
<dbReference type="PANTHER" id="PTHR22604:SF105">
    <property type="entry name" value="TRANS-1,2-DIHYDROBENZENE-1,2-DIOL DEHYDROGENASE"/>
    <property type="match status" value="1"/>
</dbReference>
<comment type="similarity">
    <text evidence="1">Belongs to the Gfo/Idh/MocA family.</text>
</comment>
<dbReference type="SUPFAM" id="SSF51735">
    <property type="entry name" value="NAD(P)-binding Rossmann-fold domains"/>
    <property type="match status" value="1"/>
</dbReference>
<dbReference type="SUPFAM" id="SSF55347">
    <property type="entry name" value="Glyceraldehyde-3-phosphate dehydrogenase-like, C-terminal domain"/>
    <property type="match status" value="1"/>
</dbReference>
<accession>A0AAV6TZZ0</accession>
<reference evidence="13 14" key="1">
    <citation type="journal article" date="2022" name="Nat. Ecol. Evol.">
        <title>A masculinizing supergene underlies an exaggerated male reproductive morph in a spider.</title>
        <authorList>
            <person name="Hendrickx F."/>
            <person name="De Corte Z."/>
            <person name="Sonet G."/>
            <person name="Van Belleghem S.M."/>
            <person name="Kostlbacher S."/>
            <person name="Vangestel C."/>
        </authorList>
    </citation>
    <scope>NUCLEOTIDE SEQUENCE [LARGE SCALE GENOMIC DNA]</scope>
    <source>
        <strain evidence="13">W744_W776</strain>
    </source>
</reference>
<dbReference type="EC" id="1.3.1.20" evidence="3"/>
<evidence type="ECO:0000256" key="9">
    <source>
        <dbReference type="ARBA" id="ARBA00047423"/>
    </source>
</evidence>
<protein>
    <recommendedName>
        <fullName evidence="5">Trans-1,2-dihydrobenzene-1,2-diol dehydrogenase</fullName>
        <ecNumber evidence="4">1.1.1.179</ecNumber>
        <ecNumber evidence="3">1.3.1.20</ecNumber>
    </recommendedName>
    <alternativeName>
        <fullName evidence="8">D-xylose 1-dehydrogenase</fullName>
    </alternativeName>
    <alternativeName>
        <fullName evidence="7">D-xylose-NADP dehydrogenase</fullName>
    </alternativeName>
    <alternativeName>
        <fullName evidence="6">Dimeric dihydrodiol dehydrogenase</fullName>
    </alternativeName>
</protein>
<dbReference type="GO" id="GO:0047837">
    <property type="term" value="F:D-xylose 1-dehydrogenase (NADP+) activity"/>
    <property type="evidence" value="ECO:0007669"/>
    <property type="project" value="UniProtKB-EC"/>
</dbReference>
<dbReference type="Proteomes" id="UP000827092">
    <property type="component" value="Unassembled WGS sequence"/>
</dbReference>
<comment type="catalytic activity">
    <reaction evidence="10">
        <text>D-xylose + NADP(+) = D-xylono-1,5-lactone + NADPH + H(+)</text>
        <dbReference type="Rhea" id="RHEA:22000"/>
        <dbReference type="ChEBI" id="CHEBI:15378"/>
        <dbReference type="ChEBI" id="CHEBI:15867"/>
        <dbReference type="ChEBI" id="CHEBI:53455"/>
        <dbReference type="ChEBI" id="CHEBI:57783"/>
        <dbReference type="ChEBI" id="CHEBI:58349"/>
        <dbReference type="EC" id="1.1.1.179"/>
    </reaction>
</comment>
<comment type="caution">
    <text evidence="13">The sequence shown here is derived from an EMBL/GenBank/DDBJ whole genome shotgun (WGS) entry which is preliminary data.</text>
</comment>
<proteinExistence type="inferred from homology"/>
<comment type="catalytic activity">
    <reaction evidence="9">
        <text>(1R,2R)-1,2-dihydrobenzene-1,2-diol + NADP(+) = catechol + NADPH + H(+)</text>
        <dbReference type="Rhea" id="RHEA:16729"/>
        <dbReference type="ChEBI" id="CHEBI:10702"/>
        <dbReference type="ChEBI" id="CHEBI:15378"/>
        <dbReference type="ChEBI" id="CHEBI:18135"/>
        <dbReference type="ChEBI" id="CHEBI:57783"/>
        <dbReference type="ChEBI" id="CHEBI:58349"/>
        <dbReference type="EC" id="1.3.1.20"/>
    </reaction>
</comment>
<dbReference type="PANTHER" id="PTHR22604">
    <property type="entry name" value="OXIDOREDUCTASES"/>
    <property type="match status" value="1"/>
</dbReference>
<dbReference type="InterPro" id="IPR036291">
    <property type="entry name" value="NAD(P)-bd_dom_sf"/>
</dbReference>
<keyword evidence="2" id="KW-0560">Oxidoreductase</keyword>
<dbReference type="EC" id="1.1.1.179" evidence="4"/>
<name>A0AAV6TZZ0_9ARAC</name>
<dbReference type="InterPro" id="IPR000683">
    <property type="entry name" value="Gfo/Idh/MocA-like_OxRdtase_N"/>
</dbReference>
<dbReference type="Gene3D" id="3.30.360.10">
    <property type="entry name" value="Dihydrodipicolinate Reductase, domain 2"/>
    <property type="match status" value="1"/>
</dbReference>